<dbReference type="KEGG" id="pmad:BAY61_03695"/>
<keyword evidence="2" id="KW-1185">Reference proteome</keyword>
<evidence type="ECO:0000313" key="2">
    <source>
        <dbReference type="Proteomes" id="UP000199494"/>
    </source>
</evidence>
<organism evidence="1 2">
    <name type="scientific">Prauserella marina</name>
    <dbReference type="NCBI Taxonomy" id="530584"/>
    <lineage>
        <taxon>Bacteria</taxon>
        <taxon>Bacillati</taxon>
        <taxon>Actinomycetota</taxon>
        <taxon>Actinomycetes</taxon>
        <taxon>Pseudonocardiales</taxon>
        <taxon>Pseudonocardiaceae</taxon>
        <taxon>Prauserella</taxon>
    </lineage>
</organism>
<dbReference type="STRING" id="530584.SAMN05421630_114164"/>
<dbReference type="AlphaFoldDB" id="A0A222VKK8"/>
<gene>
    <name evidence="1" type="ORF">SAMN05421630_114164</name>
</gene>
<dbReference type="RefSeq" id="WP_091810538.1">
    <property type="nucleotide sequence ID" value="NZ_CP016353.1"/>
</dbReference>
<evidence type="ECO:0000313" key="1">
    <source>
        <dbReference type="EMBL" id="SDD92771.1"/>
    </source>
</evidence>
<dbReference type="OrthoDB" id="3372801at2"/>
<reference evidence="1 2" key="1">
    <citation type="submission" date="2016-10" db="EMBL/GenBank/DDBJ databases">
        <authorList>
            <person name="de Groot N.N."/>
        </authorList>
    </citation>
    <scope>NUCLEOTIDE SEQUENCE [LARGE SCALE GENOMIC DNA]</scope>
    <source>
        <strain evidence="1 2">CGMCC 4.5506</strain>
    </source>
</reference>
<accession>A0A222VKK8</accession>
<name>A0A222VKK8_9PSEU</name>
<proteinExistence type="predicted"/>
<dbReference type="Proteomes" id="UP000199494">
    <property type="component" value="Unassembled WGS sequence"/>
</dbReference>
<sequence>MKRVPGVVWIGAACGLIAFLFVFTPWATSSAKAKAAAEGLRSGSVYAQRGAPDLVDAERAERIIGDRAIVVALFDEEPLTEFSGEDNPRRALCQDLASLVPSNLVVVFAADEDGEYGSSYCDGPSFPIEDNFSLKVIAGAEQSWKYRTTSTDLTPELEEYVLTFDVTAAEDHGEVPRRGPVPDAMAFGQLLMACAAMIAATVLLFLLLRQAAKALRRRQGKTGALRKRRKAIDARLSKVAERVLRPRDPECASNAKLAADYADALHRFREADTSQRLGVVEAKVTELENVIR</sequence>
<protein>
    <submittedName>
        <fullName evidence="1">Uncharacterized protein</fullName>
    </submittedName>
</protein>
<dbReference type="EMBL" id="FMZE01000014">
    <property type="protein sequence ID" value="SDD92771.1"/>
    <property type="molecule type" value="Genomic_DNA"/>
</dbReference>